<dbReference type="GO" id="GO:0016747">
    <property type="term" value="F:acyltransferase activity, transferring groups other than amino-acyl groups"/>
    <property type="evidence" value="ECO:0007669"/>
    <property type="project" value="InterPro"/>
</dbReference>
<protein>
    <submittedName>
        <fullName evidence="2">GNAT superfamily N-acetyltransferase</fullName>
    </submittedName>
</protein>
<feature type="domain" description="N-acetyltransferase" evidence="1">
    <location>
        <begin position="1"/>
        <end position="168"/>
    </location>
</feature>
<dbReference type="AlphaFoldDB" id="A0A852ZWE4"/>
<evidence type="ECO:0000259" key="1">
    <source>
        <dbReference type="PROSITE" id="PS51186"/>
    </source>
</evidence>
<dbReference type="InterPro" id="IPR000182">
    <property type="entry name" value="GNAT_dom"/>
</dbReference>
<keyword evidence="3" id="KW-1185">Reference proteome</keyword>
<sequence length="170" mass="17814">MTTALASRDEIFAVRHAVLRPGLPAETALYPEDELPEAFHVAARDSSGAVVGCVTFFPEALPEDLRAAAGAGLDAGGADPAAALGYRFRGMGTAPEVRGQGYGGRLLATATEEVLRRAAEGGSKAAVIWCNGRVSARGFYEHLGFRAVGEQFTIEPSGPHYVFVRVVPVG</sequence>
<reference evidence="2 3" key="1">
    <citation type="submission" date="2020-07" db="EMBL/GenBank/DDBJ databases">
        <title>Sequencing the genomes of 1000 actinobacteria strains.</title>
        <authorList>
            <person name="Klenk H.-P."/>
        </authorList>
    </citation>
    <scope>NUCLEOTIDE SEQUENCE [LARGE SCALE GENOMIC DNA]</scope>
    <source>
        <strain evidence="2 3">DSM 42178</strain>
    </source>
</reference>
<dbReference type="EMBL" id="JACBZD010000001">
    <property type="protein sequence ID" value="NYI06696.1"/>
    <property type="molecule type" value="Genomic_DNA"/>
</dbReference>
<dbReference type="Proteomes" id="UP000567795">
    <property type="component" value="Unassembled WGS sequence"/>
</dbReference>
<gene>
    <name evidence="2" type="ORF">FHU37_003639</name>
</gene>
<evidence type="ECO:0000313" key="2">
    <source>
        <dbReference type="EMBL" id="NYI06696.1"/>
    </source>
</evidence>
<dbReference type="PROSITE" id="PS51186">
    <property type="entry name" value="GNAT"/>
    <property type="match status" value="1"/>
</dbReference>
<dbReference type="Pfam" id="PF13508">
    <property type="entry name" value="Acetyltransf_7"/>
    <property type="match status" value="1"/>
</dbReference>
<proteinExistence type="predicted"/>
<organism evidence="2 3">
    <name type="scientific">Allostreptomyces psammosilenae</name>
    <dbReference type="NCBI Taxonomy" id="1892865"/>
    <lineage>
        <taxon>Bacteria</taxon>
        <taxon>Bacillati</taxon>
        <taxon>Actinomycetota</taxon>
        <taxon>Actinomycetes</taxon>
        <taxon>Kitasatosporales</taxon>
        <taxon>Streptomycetaceae</taxon>
        <taxon>Allostreptomyces</taxon>
    </lineage>
</organism>
<comment type="caution">
    <text evidence="2">The sequence shown here is derived from an EMBL/GenBank/DDBJ whole genome shotgun (WGS) entry which is preliminary data.</text>
</comment>
<dbReference type="InterPro" id="IPR016181">
    <property type="entry name" value="Acyl_CoA_acyltransferase"/>
</dbReference>
<keyword evidence="2" id="KW-0808">Transferase</keyword>
<dbReference type="Gene3D" id="3.40.630.30">
    <property type="match status" value="1"/>
</dbReference>
<accession>A0A852ZWE4</accession>
<dbReference type="SUPFAM" id="SSF55729">
    <property type="entry name" value="Acyl-CoA N-acyltransferases (Nat)"/>
    <property type="match status" value="1"/>
</dbReference>
<name>A0A852ZWE4_9ACTN</name>
<dbReference type="RefSeq" id="WP_179815239.1">
    <property type="nucleotide sequence ID" value="NZ_JACBZD010000001.1"/>
</dbReference>
<evidence type="ECO:0000313" key="3">
    <source>
        <dbReference type="Proteomes" id="UP000567795"/>
    </source>
</evidence>